<evidence type="ECO:0000313" key="1">
    <source>
        <dbReference type="EMBL" id="EYC39991.1"/>
    </source>
</evidence>
<dbReference type="OrthoDB" id="5842553at2759"/>
<comment type="caution">
    <text evidence="1">The sequence shown here is derived from an EMBL/GenBank/DDBJ whole genome shotgun (WGS) entry which is preliminary data.</text>
</comment>
<gene>
    <name evidence="1" type="primary">Acey_s0633.g887</name>
    <name evidence="1" type="synonym">Acey-F58B4.3</name>
    <name evidence="1" type="ORF">Y032_0633g887</name>
</gene>
<accession>A0A016WK79</accession>
<organism evidence="1 2">
    <name type="scientific">Ancylostoma ceylanicum</name>
    <dbReference type="NCBI Taxonomy" id="53326"/>
    <lineage>
        <taxon>Eukaryota</taxon>
        <taxon>Metazoa</taxon>
        <taxon>Ecdysozoa</taxon>
        <taxon>Nematoda</taxon>
        <taxon>Chromadorea</taxon>
        <taxon>Rhabditida</taxon>
        <taxon>Rhabditina</taxon>
        <taxon>Rhabditomorpha</taxon>
        <taxon>Strongyloidea</taxon>
        <taxon>Ancylostomatidae</taxon>
        <taxon>Ancylostomatinae</taxon>
        <taxon>Ancylostoma</taxon>
    </lineage>
</organism>
<evidence type="ECO:0000313" key="2">
    <source>
        <dbReference type="Proteomes" id="UP000024635"/>
    </source>
</evidence>
<proteinExistence type="predicted"/>
<dbReference type="AlphaFoldDB" id="A0A016WK79"/>
<protein>
    <submittedName>
        <fullName evidence="1">Uncharacterized protein</fullName>
    </submittedName>
</protein>
<dbReference type="Proteomes" id="UP000024635">
    <property type="component" value="Unassembled WGS sequence"/>
</dbReference>
<dbReference type="EMBL" id="JARK01000233">
    <property type="protein sequence ID" value="EYC39991.1"/>
    <property type="molecule type" value="Genomic_DNA"/>
</dbReference>
<sequence length="184" mass="19672">MSMPNMSKPIPQRNRVAAVVLSGCEDVPAKELALNQDDREYMLYQTVALKCTKSTFPTMSAFSLITLLSLIPTLISALKCHQVATANLSNPPETQATECIAGSLACTKLVDYTTKTFTKQCQQFNCTAGSLMNAPAQCTNTSQLGRESVSCCCYGDGCNSAPTSPMWMAFTAMAAIVFGKGIIA</sequence>
<keyword evidence="2" id="KW-1185">Reference proteome</keyword>
<name>A0A016WK79_9BILA</name>
<reference evidence="2" key="1">
    <citation type="journal article" date="2015" name="Nat. Genet.">
        <title>The genome and transcriptome of the zoonotic hookworm Ancylostoma ceylanicum identify infection-specific gene families.</title>
        <authorList>
            <person name="Schwarz E.M."/>
            <person name="Hu Y."/>
            <person name="Antoshechkin I."/>
            <person name="Miller M.M."/>
            <person name="Sternberg P.W."/>
            <person name="Aroian R.V."/>
        </authorList>
    </citation>
    <scope>NUCLEOTIDE SEQUENCE</scope>
    <source>
        <strain evidence="2">HY135</strain>
    </source>
</reference>